<comment type="caution">
    <text evidence="1">The sequence shown here is derived from an EMBL/GenBank/DDBJ whole genome shotgun (WGS) entry which is preliminary data.</text>
</comment>
<sequence>MLKIVRHPPRLLSEAEYNVALYGDSLVKEVENYNLNAW</sequence>
<dbReference type="Proteomes" id="UP000376575">
    <property type="component" value="Unassembled WGS sequence"/>
</dbReference>
<name>A0A5J4F9I9_MICAE</name>
<protein>
    <submittedName>
        <fullName evidence="1">Uncharacterized protein</fullName>
    </submittedName>
</protein>
<organism evidence="1 2">
    <name type="scientific">Microcystis aeruginosa NIES-4325</name>
    <dbReference type="NCBI Taxonomy" id="2569534"/>
    <lineage>
        <taxon>Bacteria</taxon>
        <taxon>Bacillati</taxon>
        <taxon>Cyanobacteriota</taxon>
        <taxon>Cyanophyceae</taxon>
        <taxon>Oscillatoriophycideae</taxon>
        <taxon>Chroococcales</taxon>
        <taxon>Microcystaceae</taxon>
        <taxon>Microcystis</taxon>
    </lineage>
</organism>
<evidence type="ECO:0000313" key="2">
    <source>
        <dbReference type="Proteomes" id="UP000376575"/>
    </source>
</evidence>
<gene>
    <name evidence="1" type="ORF">MiAbW_02304</name>
</gene>
<proteinExistence type="predicted"/>
<evidence type="ECO:0000313" key="1">
    <source>
        <dbReference type="EMBL" id="GEA27737.1"/>
    </source>
</evidence>
<dbReference type="AlphaFoldDB" id="A0A5J4F9I9"/>
<reference evidence="1 2" key="1">
    <citation type="journal article" date="2019" name="FEMS Microbiol. Lett.">
        <title>A novel salt-tolerant genotype illuminates the sucrose gene evolution in freshwater bloom-forming cyanobacterium Microcystis aeruginosa.</title>
        <authorList>
            <person name="Tanabe Y."/>
            <person name="Yamaguchi H."/>
            <person name="Sano T."/>
            <person name="Kawachi M."/>
        </authorList>
    </citation>
    <scope>NUCLEOTIDE SEQUENCE [LARGE SCALE GENOMIC DNA]</scope>
    <source>
        <strain evidence="1 2">NIES-4325</strain>
    </source>
</reference>
<accession>A0A5J4F9I9</accession>
<dbReference type="EMBL" id="BJKP01000019">
    <property type="protein sequence ID" value="GEA27737.1"/>
    <property type="molecule type" value="Genomic_DNA"/>
</dbReference>